<evidence type="ECO:0000313" key="7">
    <source>
        <dbReference type="EMBL" id="EAU55435.1"/>
    </source>
</evidence>
<dbReference type="EMBL" id="AATS01000003">
    <property type="protein sequence ID" value="EAU55435.1"/>
    <property type="molecule type" value="Genomic_DNA"/>
</dbReference>
<reference evidence="7 8" key="1">
    <citation type="submission" date="2006-09" db="EMBL/GenBank/DDBJ databases">
        <authorList>
            <person name="Emerson D."/>
            <person name="Ferriera S."/>
            <person name="Johnson J."/>
            <person name="Kravitz S."/>
            <person name="Halpern A."/>
            <person name="Remington K."/>
            <person name="Beeson K."/>
            <person name="Tran B."/>
            <person name="Rogers Y.-H."/>
            <person name="Friedman R."/>
            <person name="Venter J.C."/>
        </authorList>
    </citation>
    <scope>NUCLEOTIDE SEQUENCE [LARGE SCALE GENOMIC DNA]</scope>
    <source>
        <strain evidence="7 8">PV-1</strain>
    </source>
</reference>
<organism evidence="7 8">
    <name type="scientific">Mariprofundus ferrooxydans PV-1</name>
    <dbReference type="NCBI Taxonomy" id="314345"/>
    <lineage>
        <taxon>Bacteria</taxon>
        <taxon>Pseudomonadati</taxon>
        <taxon>Pseudomonadota</taxon>
        <taxon>Candidatius Mariprofundia</taxon>
        <taxon>Mariprofundales</taxon>
        <taxon>Mariprofundaceae</taxon>
        <taxon>Mariprofundus</taxon>
    </lineage>
</organism>
<keyword evidence="1" id="KW-1003">Cell membrane</keyword>
<dbReference type="HOGENOM" id="CLU_198981_0_0_0"/>
<feature type="transmembrane region" description="Helical" evidence="5">
    <location>
        <begin position="41"/>
        <end position="58"/>
    </location>
</feature>
<dbReference type="Proteomes" id="UP000005297">
    <property type="component" value="Unassembled WGS sequence"/>
</dbReference>
<evidence type="ECO:0000313" key="8">
    <source>
        <dbReference type="Proteomes" id="UP000005297"/>
    </source>
</evidence>
<gene>
    <name evidence="7" type="ORF">SPV1_11901</name>
</gene>
<dbReference type="InParanoid" id="Q0F0V6"/>
<comment type="caution">
    <text evidence="7">The sequence shown here is derived from an EMBL/GenBank/DDBJ whole genome shotgun (WGS) entry which is preliminary data.</text>
</comment>
<evidence type="ECO:0000256" key="4">
    <source>
        <dbReference type="ARBA" id="ARBA00023136"/>
    </source>
</evidence>
<protein>
    <recommendedName>
        <fullName evidence="6">Lipopolysaccharide assembly protein A domain-containing protein</fullName>
    </recommendedName>
</protein>
<evidence type="ECO:0000256" key="2">
    <source>
        <dbReference type="ARBA" id="ARBA00022692"/>
    </source>
</evidence>
<proteinExistence type="predicted"/>
<accession>Q0F0V6</accession>
<dbReference type="InterPro" id="IPR010445">
    <property type="entry name" value="LapA_dom"/>
</dbReference>
<feature type="domain" description="Lipopolysaccharide assembly protein A" evidence="6">
    <location>
        <begin position="21"/>
        <end position="65"/>
    </location>
</feature>
<name>Q0F0V6_9PROT</name>
<evidence type="ECO:0000256" key="1">
    <source>
        <dbReference type="ARBA" id="ARBA00022475"/>
    </source>
</evidence>
<evidence type="ECO:0000256" key="3">
    <source>
        <dbReference type="ARBA" id="ARBA00022989"/>
    </source>
</evidence>
<dbReference type="GO" id="GO:0005886">
    <property type="term" value="C:plasma membrane"/>
    <property type="evidence" value="ECO:0007669"/>
    <property type="project" value="InterPro"/>
</dbReference>
<dbReference type="STRING" id="314344.AL013_06680"/>
<dbReference type="eggNOG" id="ENOG502ZS7E">
    <property type="taxonomic scope" value="Bacteria"/>
</dbReference>
<dbReference type="RefSeq" id="WP_009849898.1">
    <property type="nucleotide sequence ID" value="NZ_DS022294.1"/>
</dbReference>
<keyword evidence="8" id="KW-1185">Reference proteome</keyword>
<keyword evidence="2 5" id="KW-0812">Transmembrane</keyword>
<evidence type="ECO:0000256" key="5">
    <source>
        <dbReference type="SAM" id="Phobius"/>
    </source>
</evidence>
<dbReference type="OrthoDB" id="6174615at2"/>
<dbReference type="Pfam" id="PF06305">
    <property type="entry name" value="LapA_dom"/>
    <property type="match status" value="1"/>
</dbReference>
<keyword evidence="4 5" id="KW-0472">Membrane</keyword>
<keyword evidence="3 5" id="KW-1133">Transmembrane helix</keyword>
<evidence type="ECO:0000259" key="6">
    <source>
        <dbReference type="Pfam" id="PF06305"/>
    </source>
</evidence>
<sequence length="76" mass="8962">MSPKLLTILTLFVLATIFIIQNTDVVELRFLFWKIDMSRSLMFLFLMLVGTGTGWFLRGHMLRKRDTRNDVDESHN</sequence>
<dbReference type="AlphaFoldDB" id="Q0F0V6"/>